<comment type="function">
    <text evidence="8">Converts seryl-tRNA(Sec) to selenocysteinyl-tRNA(Sec) required for selenoprotein biosynthesis.</text>
</comment>
<evidence type="ECO:0000259" key="10">
    <source>
        <dbReference type="Pfam" id="PF12390"/>
    </source>
</evidence>
<dbReference type="EC" id="2.9.1.1" evidence="8"/>
<dbReference type="GO" id="GO:0004125">
    <property type="term" value="F:L-seryl-tRNA(Sec) selenium transferase activity"/>
    <property type="evidence" value="ECO:0007669"/>
    <property type="project" value="UniProtKB-UniRule"/>
</dbReference>
<dbReference type="Gene3D" id="3.40.640.10">
    <property type="entry name" value="Type I PLP-dependent aspartate aminotransferase-like (Major domain)"/>
    <property type="match status" value="1"/>
</dbReference>
<dbReference type="SUPFAM" id="SSF53383">
    <property type="entry name" value="PLP-dependent transferases"/>
    <property type="match status" value="1"/>
</dbReference>
<keyword evidence="3 8" id="KW-0808">Transferase</keyword>
<keyword evidence="6 8" id="KW-0711">Selenium</keyword>
<evidence type="ECO:0000256" key="7">
    <source>
        <dbReference type="ARBA" id="ARBA00044507"/>
    </source>
</evidence>
<evidence type="ECO:0000256" key="2">
    <source>
        <dbReference type="ARBA" id="ARBA00022490"/>
    </source>
</evidence>
<dbReference type="UniPathway" id="UPA00906">
    <property type="reaction ID" value="UER00896"/>
</dbReference>
<comment type="subcellular location">
    <subcellularLocation>
        <location evidence="8">Cytoplasm</location>
    </subcellularLocation>
</comment>
<evidence type="ECO:0000256" key="9">
    <source>
        <dbReference type="PIRSR" id="PIRSR618319-50"/>
    </source>
</evidence>
<dbReference type="GO" id="GO:0005737">
    <property type="term" value="C:cytoplasm"/>
    <property type="evidence" value="ECO:0007669"/>
    <property type="project" value="UniProtKB-SubCell"/>
</dbReference>
<evidence type="ECO:0000256" key="1">
    <source>
        <dbReference type="ARBA" id="ARBA00001933"/>
    </source>
</evidence>
<dbReference type="InterPro" id="IPR015424">
    <property type="entry name" value="PyrdxlP-dep_Trfase"/>
</dbReference>
<comment type="pathway">
    <text evidence="8">Aminoacyl-tRNA biosynthesis; selenocysteinyl-tRNA(Sec) biosynthesis; selenocysteinyl-tRNA(Sec) from L-seryl-tRNA(Sec) (bacterial route): step 1/1.</text>
</comment>
<evidence type="ECO:0000256" key="3">
    <source>
        <dbReference type="ARBA" id="ARBA00022679"/>
    </source>
</evidence>
<feature type="domain" description="L-seryl-tRNA selenium transferase N-terminal" evidence="10">
    <location>
        <begin position="9"/>
        <end position="48"/>
    </location>
</feature>
<dbReference type="NCBIfam" id="TIGR00474">
    <property type="entry name" value="selA"/>
    <property type="match status" value="1"/>
</dbReference>
<evidence type="ECO:0000256" key="6">
    <source>
        <dbReference type="ARBA" id="ARBA00023266"/>
    </source>
</evidence>
<gene>
    <name evidence="8" type="primary">selA</name>
    <name evidence="11" type="ORF">ENW48_10000</name>
</gene>
<evidence type="ECO:0000313" key="11">
    <source>
        <dbReference type="EMBL" id="HGZ12529.1"/>
    </source>
</evidence>
<dbReference type="Pfam" id="PF03841">
    <property type="entry name" value="SelA"/>
    <property type="match status" value="1"/>
</dbReference>
<dbReference type="HAMAP" id="MF_00423">
    <property type="entry name" value="SelA"/>
    <property type="match status" value="1"/>
</dbReference>
<reference evidence="11" key="1">
    <citation type="journal article" date="2020" name="mSystems">
        <title>Genome- and Community-Level Interaction Insights into Carbon Utilization and Element Cycling Functions of Hydrothermarchaeota in Hydrothermal Sediment.</title>
        <authorList>
            <person name="Zhou Z."/>
            <person name="Liu Y."/>
            <person name="Xu W."/>
            <person name="Pan J."/>
            <person name="Luo Z.H."/>
            <person name="Li M."/>
        </authorList>
    </citation>
    <scope>NUCLEOTIDE SEQUENCE [LARGE SCALE GENOMIC DNA]</scope>
    <source>
        <strain evidence="11">SpSt-853</strain>
    </source>
</reference>
<keyword evidence="2 8" id="KW-0963">Cytoplasm</keyword>
<comment type="caution">
    <text evidence="11">The sequence shown here is derived from an EMBL/GenBank/DDBJ whole genome shotgun (WGS) entry which is preliminary data.</text>
</comment>
<comment type="catalytic activity">
    <reaction evidence="8">
        <text>L-seryl-tRNA(Sec) + selenophosphate + H(+) = L-selenocysteinyl-tRNA(Sec) + phosphate</text>
        <dbReference type="Rhea" id="RHEA:22728"/>
        <dbReference type="Rhea" id="RHEA-COMP:9742"/>
        <dbReference type="Rhea" id="RHEA-COMP:9743"/>
        <dbReference type="ChEBI" id="CHEBI:15378"/>
        <dbReference type="ChEBI" id="CHEBI:16144"/>
        <dbReference type="ChEBI" id="CHEBI:43474"/>
        <dbReference type="ChEBI" id="CHEBI:78533"/>
        <dbReference type="ChEBI" id="CHEBI:78573"/>
        <dbReference type="EC" id="2.9.1.1"/>
    </reaction>
</comment>
<comment type="similarity">
    <text evidence="7 8">Belongs to the SelA family.</text>
</comment>
<protein>
    <recommendedName>
        <fullName evidence="8">L-seryl-tRNA(Sec) selenium transferase</fullName>
        <ecNumber evidence="8">2.9.1.1</ecNumber>
    </recommendedName>
    <alternativeName>
        <fullName evidence="8">Selenocysteine synthase</fullName>
        <shortName evidence="8">Sec synthase</shortName>
    </alternativeName>
    <alternativeName>
        <fullName evidence="8">Selenocysteinyl-tRNA(Sec) synthase</fullName>
    </alternativeName>
</protein>
<evidence type="ECO:0000256" key="5">
    <source>
        <dbReference type="ARBA" id="ARBA00022917"/>
    </source>
</evidence>
<evidence type="ECO:0000256" key="4">
    <source>
        <dbReference type="ARBA" id="ARBA00022898"/>
    </source>
</evidence>
<keyword evidence="5 8" id="KW-0648">Protein biosynthesis</keyword>
<keyword evidence="4 8" id="KW-0663">Pyridoxal phosphate</keyword>
<dbReference type="InterPro" id="IPR025862">
    <property type="entry name" value="SelA_trans_N_dom"/>
</dbReference>
<dbReference type="PANTHER" id="PTHR32328">
    <property type="entry name" value="L-SERYL-TRNA(SEC) SELENIUM TRANSFERASE"/>
    <property type="match status" value="1"/>
</dbReference>
<sequence length="479" mass="52603">MEPRRAHLLRQIPAVDELLHHPQLQSHFQGLSRSRAAEVVREVLGHWRRRLLTMAPEQLPGALDPSLLLEDISQALAAVTRFSLTRVINATGVIIHTNLGRSPLAAAAQKQILTAAAFYTNLEYNLDLGKRGSRQSHLEGLAAEITGAEAALVVNNNAAGVFLALTALTFGREVIISRGQLVEIGGSFRMPDIMALSGAVLKEVGTTNKTYLADYERAITSQTAMLLKVHPSNFRLMGFTQEVPLADLVALGRRYGLLVMEDLGSGCLVDLSRFGLEKEPTVQEAVATGADLVLFSGDKLLGGPQAGIILGKAEVVQRLRQHPLTRALRPDKLTIAGLEATLRLYLKEDEALRQIPALRMLTMPLSEVDRQARRLARSISRRWPGRFRVRVTPSVARSGGGALPMVPIPSRALILELPPLASHQLEERLRRAHPPVIARLEQDCLLLDVRTLLPEDYPRLFQVLGELAAASENNNQNFH</sequence>
<proteinExistence type="inferred from homology"/>
<dbReference type="EMBL" id="DTKJ01000067">
    <property type="protein sequence ID" value="HGZ12529.1"/>
    <property type="molecule type" value="Genomic_DNA"/>
</dbReference>
<accession>A0A7C5AN36</accession>
<dbReference type="InterPro" id="IPR015421">
    <property type="entry name" value="PyrdxlP-dep_Trfase_major"/>
</dbReference>
<dbReference type="InterPro" id="IPR004534">
    <property type="entry name" value="SelA_trans"/>
</dbReference>
<dbReference type="PANTHER" id="PTHR32328:SF0">
    <property type="entry name" value="L-SERYL-TRNA(SEC) SELENIUM TRANSFERASE"/>
    <property type="match status" value="1"/>
</dbReference>
<dbReference type="InterPro" id="IPR018319">
    <property type="entry name" value="SelA-like"/>
</dbReference>
<evidence type="ECO:0000256" key="8">
    <source>
        <dbReference type="HAMAP-Rule" id="MF_00423"/>
    </source>
</evidence>
<dbReference type="Pfam" id="PF12390">
    <property type="entry name" value="Se-cys_synth_N"/>
    <property type="match status" value="1"/>
</dbReference>
<dbReference type="AlphaFoldDB" id="A0A7C5AN36"/>
<name>A0A7C5AN36_9BACT</name>
<comment type="cofactor">
    <cofactor evidence="1 8 9">
        <name>pyridoxal 5'-phosphate</name>
        <dbReference type="ChEBI" id="CHEBI:597326"/>
    </cofactor>
</comment>
<dbReference type="GO" id="GO:0001514">
    <property type="term" value="P:selenocysteine incorporation"/>
    <property type="evidence" value="ECO:0007669"/>
    <property type="project" value="UniProtKB-UniRule"/>
</dbReference>
<organism evidence="11">
    <name type="scientific">Desulfobacca acetoxidans</name>
    <dbReference type="NCBI Taxonomy" id="60893"/>
    <lineage>
        <taxon>Bacteria</taxon>
        <taxon>Pseudomonadati</taxon>
        <taxon>Thermodesulfobacteriota</taxon>
        <taxon>Desulfobaccia</taxon>
        <taxon>Desulfobaccales</taxon>
        <taxon>Desulfobaccaceae</taxon>
        <taxon>Desulfobacca</taxon>
    </lineage>
</organism>
<dbReference type="GO" id="GO:0001717">
    <property type="term" value="P:conversion of seryl-tRNAsec to selenocys-tRNAsec"/>
    <property type="evidence" value="ECO:0007669"/>
    <property type="project" value="UniProtKB-UniRule"/>
</dbReference>
<dbReference type="Gene3D" id="3.90.1150.180">
    <property type="match status" value="1"/>
</dbReference>
<feature type="modified residue" description="N6-(pyridoxal phosphate)lysine" evidence="8 9">
    <location>
        <position position="299"/>
    </location>
</feature>